<dbReference type="AlphaFoldDB" id="A0A143PPX3"/>
<keyword evidence="3 4" id="KW-0975">Bacterial flagellum</keyword>
<dbReference type="OrthoDB" id="9804559at2"/>
<evidence type="ECO:0000256" key="3">
    <source>
        <dbReference type="ARBA" id="ARBA00023143"/>
    </source>
</evidence>
<dbReference type="InterPro" id="IPR020013">
    <property type="entry name" value="Flagellar_FlgE/F/G"/>
</dbReference>
<dbReference type="KEGG" id="abac:LuPra_03646"/>
<gene>
    <name evidence="7" type="primary">flgF</name>
    <name evidence="7" type="ORF">LuPra_03646</name>
</gene>
<keyword evidence="8" id="KW-1185">Reference proteome</keyword>
<accession>A0A143PPX3</accession>
<evidence type="ECO:0000259" key="5">
    <source>
        <dbReference type="Pfam" id="PF06429"/>
    </source>
</evidence>
<dbReference type="STRING" id="1855912.LuPra_03646"/>
<reference evidence="8" key="2">
    <citation type="submission" date="2016-04" db="EMBL/GenBank/DDBJ databases">
        <title>First Complete Genome Sequence of a Subdivision 6 Acidobacterium.</title>
        <authorList>
            <person name="Huang S."/>
            <person name="Vieira S."/>
            <person name="Bunk B."/>
            <person name="Riedel T."/>
            <person name="Sproeer C."/>
            <person name="Overmann J."/>
        </authorList>
    </citation>
    <scope>NUCLEOTIDE SEQUENCE [LARGE SCALE GENOMIC DNA]</scope>
    <source>
        <strain evidence="8">DSM 100886 HEG_-6_39</strain>
    </source>
</reference>
<protein>
    <submittedName>
        <fullName evidence="7">Proximal rod protein</fullName>
    </submittedName>
</protein>
<feature type="domain" description="Flagellar hook protein FlgE/F/G-like D1" evidence="6">
    <location>
        <begin position="83"/>
        <end position="148"/>
    </location>
</feature>
<dbReference type="Proteomes" id="UP000076079">
    <property type="component" value="Chromosome"/>
</dbReference>
<sequence length="242" mass="25540">MAGGTYAALSGLRTRLEQLDRLAGDIANAKTAGYKAERVTTNAVERPNFGRTLQAAVDVAPGPGHLDFRPGSMERTGRDLDFALEGRGFFVIDTPQGTRYTRNGNFSLAADGTVTTADGHAVQTEKGPLKVGKATGPVSVADDGTVSVGTKAAGKLRIVDFDDYSTLQREDLGRFRAPGTAAPVDAEATTVRAGMLEASNVSVVDRMVALTEVARGFEALQRGLNILSTELDGRAITELGRR</sequence>
<evidence type="ECO:0000256" key="1">
    <source>
        <dbReference type="ARBA" id="ARBA00004117"/>
    </source>
</evidence>
<feature type="domain" description="Flagellar basal-body/hook protein C-terminal" evidence="5">
    <location>
        <begin position="193"/>
        <end position="222"/>
    </location>
</feature>
<proteinExistence type="inferred from homology"/>
<comment type="subcellular location">
    <subcellularLocation>
        <location evidence="1 4">Bacterial flagellum basal body</location>
    </subcellularLocation>
</comment>
<reference evidence="7 8" key="1">
    <citation type="journal article" date="2016" name="Genome Announc.">
        <title>First Complete Genome Sequence of a Subdivision 6 Acidobacterium Strain.</title>
        <authorList>
            <person name="Huang S."/>
            <person name="Vieira S."/>
            <person name="Bunk B."/>
            <person name="Riedel T."/>
            <person name="Sproer C."/>
            <person name="Overmann J."/>
        </authorList>
    </citation>
    <scope>NUCLEOTIDE SEQUENCE [LARGE SCALE GENOMIC DNA]</scope>
    <source>
        <strain evidence="8">DSM 100886 HEG_-6_39</strain>
    </source>
</reference>
<evidence type="ECO:0000256" key="4">
    <source>
        <dbReference type="RuleBase" id="RU362116"/>
    </source>
</evidence>
<dbReference type="GO" id="GO:0009425">
    <property type="term" value="C:bacterial-type flagellum basal body"/>
    <property type="evidence" value="ECO:0007669"/>
    <property type="project" value="UniProtKB-SubCell"/>
</dbReference>
<evidence type="ECO:0000313" key="8">
    <source>
        <dbReference type="Proteomes" id="UP000076079"/>
    </source>
</evidence>
<dbReference type="GO" id="GO:0071978">
    <property type="term" value="P:bacterial-type flagellum-dependent swarming motility"/>
    <property type="evidence" value="ECO:0007669"/>
    <property type="project" value="TreeGrafter"/>
</dbReference>
<comment type="similarity">
    <text evidence="2 4">Belongs to the flagella basal body rod proteins family.</text>
</comment>
<dbReference type="NCBIfam" id="TIGR03506">
    <property type="entry name" value="FlgEFG_subfam"/>
    <property type="match status" value="1"/>
</dbReference>
<organism evidence="7 8">
    <name type="scientific">Luteitalea pratensis</name>
    <dbReference type="NCBI Taxonomy" id="1855912"/>
    <lineage>
        <taxon>Bacteria</taxon>
        <taxon>Pseudomonadati</taxon>
        <taxon>Acidobacteriota</taxon>
        <taxon>Vicinamibacteria</taxon>
        <taxon>Vicinamibacterales</taxon>
        <taxon>Vicinamibacteraceae</taxon>
        <taxon>Luteitalea</taxon>
    </lineage>
</organism>
<dbReference type="PANTHER" id="PTHR30435:SF19">
    <property type="entry name" value="FLAGELLAR BASAL-BODY ROD PROTEIN FLGG"/>
    <property type="match status" value="1"/>
</dbReference>
<evidence type="ECO:0000259" key="6">
    <source>
        <dbReference type="Pfam" id="PF22692"/>
    </source>
</evidence>
<name>A0A143PPX3_LUTPR</name>
<evidence type="ECO:0000313" key="7">
    <source>
        <dbReference type="EMBL" id="AMY10416.1"/>
    </source>
</evidence>
<dbReference type="InterPro" id="IPR010930">
    <property type="entry name" value="Flg_bb/hook_C_dom"/>
</dbReference>
<dbReference type="InterPro" id="IPR053967">
    <property type="entry name" value="LlgE_F_G-like_D1"/>
</dbReference>
<dbReference type="EMBL" id="CP015136">
    <property type="protein sequence ID" value="AMY10416.1"/>
    <property type="molecule type" value="Genomic_DNA"/>
</dbReference>
<dbReference type="SUPFAM" id="SSF117143">
    <property type="entry name" value="Flagellar hook protein flgE"/>
    <property type="match status" value="1"/>
</dbReference>
<dbReference type="PANTHER" id="PTHR30435">
    <property type="entry name" value="FLAGELLAR PROTEIN"/>
    <property type="match status" value="1"/>
</dbReference>
<dbReference type="InterPro" id="IPR037925">
    <property type="entry name" value="FlgE/F/G-like"/>
</dbReference>
<dbReference type="Pfam" id="PF06429">
    <property type="entry name" value="Flg_bbr_C"/>
    <property type="match status" value="1"/>
</dbReference>
<evidence type="ECO:0000256" key="2">
    <source>
        <dbReference type="ARBA" id="ARBA00009677"/>
    </source>
</evidence>
<dbReference type="Pfam" id="PF22692">
    <property type="entry name" value="LlgE_F_G_D1"/>
    <property type="match status" value="1"/>
</dbReference>